<name>A0ACC2FM26_DALPE</name>
<keyword evidence="2" id="KW-1185">Reference proteome</keyword>
<dbReference type="EMBL" id="CM055752">
    <property type="protein sequence ID" value="KAJ7992407.1"/>
    <property type="molecule type" value="Genomic_DNA"/>
</dbReference>
<protein>
    <submittedName>
        <fullName evidence="1">Uncharacterized protein</fullName>
    </submittedName>
</protein>
<reference evidence="1" key="1">
    <citation type="submission" date="2021-05" db="EMBL/GenBank/DDBJ databases">
        <authorList>
            <person name="Pan Q."/>
            <person name="Jouanno E."/>
            <person name="Zahm M."/>
            <person name="Klopp C."/>
            <person name="Cabau C."/>
            <person name="Louis A."/>
            <person name="Berthelot C."/>
            <person name="Parey E."/>
            <person name="Roest Crollius H."/>
            <person name="Montfort J."/>
            <person name="Robinson-Rechavi M."/>
            <person name="Bouchez O."/>
            <person name="Lampietro C."/>
            <person name="Lopez Roques C."/>
            <person name="Donnadieu C."/>
            <person name="Postlethwait J."/>
            <person name="Bobe J."/>
            <person name="Dillon D."/>
            <person name="Chandos A."/>
            <person name="von Hippel F."/>
            <person name="Guiguen Y."/>
        </authorList>
    </citation>
    <scope>NUCLEOTIDE SEQUENCE</scope>
    <source>
        <strain evidence="1">YG-Jan2019</strain>
    </source>
</reference>
<accession>A0ACC2FM26</accession>
<evidence type="ECO:0000313" key="2">
    <source>
        <dbReference type="Proteomes" id="UP001157502"/>
    </source>
</evidence>
<sequence length="132" mass="14581">MIEQSSSLDLELDQSHALVMYSQFRLAFCSQTPRRLAAPVSPLKIFKRPSVLSETAGIPGPPSDKLTCRVSDDLQRRVSQTGRRREYQGELINIDSERRKQEERTVASLSALQSGGIGVSEPLASAGMLYNT</sequence>
<organism evidence="1 2">
    <name type="scientific">Dallia pectoralis</name>
    <name type="common">Alaska blackfish</name>
    <dbReference type="NCBI Taxonomy" id="75939"/>
    <lineage>
        <taxon>Eukaryota</taxon>
        <taxon>Metazoa</taxon>
        <taxon>Chordata</taxon>
        <taxon>Craniata</taxon>
        <taxon>Vertebrata</taxon>
        <taxon>Euteleostomi</taxon>
        <taxon>Actinopterygii</taxon>
        <taxon>Neopterygii</taxon>
        <taxon>Teleostei</taxon>
        <taxon>Protacanthopterygii</taxon>
        <taxon>Esociformes</taxon>
        <taxon>Umbridae</taxon>
        <taxon>Dallia</taxon>
    </lineage>
</organism>
<comment type="caution">
    <text evidence="1">The sequence shown here is derived from an EMBL/GenBank/DDBJ whole genome shotgun (WGS) entry which is preliminary data.</text>
</comment>
<proteinExistence type="predicted"/>
<evidence type="ECO:0000313" key="1">
    <source>
        <dbReference type="EMBL" id="KAJ7992407.1"/>
    </source>
</evidence>
<dbReference type="Proteomes" id="UP001157502">
    <property type="component" value="Chromosome 25"/>
</dbReference>
<gene>
    <name evidence="1" type="ORF">DPEC_G00278220</name>
</gene>